<reference evidence="9" key="1">
    <citation type="submission" date="2020-10" db="EMBL/GenBank/DDBJ databases">
        <authorList>
            <person name="Gilroy R."/>
        </authorList>
    </citation>
    <scope>NUCLEOTIDE SEQUENCE</scope>
    <source>
        <strain evidence="9">13766</strain>
    </source>
</reference>
<keyword evidence="5" id="KW-0408">Iron</keyword>
<dbReference type="GO" id="GO:0046872">
    <property type="term" value="F:metal ion binding"/>
    <property type="evidence" value="ECO:0007669"/>
    <property type="project" value="UniProtKB-KW"/>
</dbReference>
<dbReference type="InterPro" id="IPR017900">
    <property type="entry name" value="4Fe4S_Fe_S_CS"/>
</dbReference>
<reference evidence="9" key="2">
    <citation type="journal article" date="2021" name="PeerJ">
        <title>Extensive microbial diversity within the chicken gut microbiome revealed by metagenomics and culture.</title>
        <authorList>
            <person name="Gilroy R."/>
            <person name="Ravi A."/>
            <person name="Getino M."/>
            <person name="Pursley I."/>
            <person name="Horton D.L."/>
            <person name="Alikhan N.F."/>
            <person name="Baker D."/>
            <person name="Gharbi K."/>
            <person name="Hall N."/>
            <person name="Watson M."/>
            <person name="Adriaenssens E.M."/>
            <person name="Foster-Nyarko E."/>
            <person name="Jarju S."/>
            <person name="Secka A."/>
            <person name="Antonio M."/>
            <person name="Oren A."/>
            <person name="Chaudhuri R.R."/>
            <person name="La Ragione R."/>
            <person name="Hildebrand F."/>
            <person name="Pallen M.J."/>
        </authorList>
    </citation>
    <scope>NUCLEOTIDE SEQUENCE</scope>
    <source>
        <strain evidence="9">13766</strain>
    </source>
</reference>
<gene>
    <name evidence="9" type="ORF">IAA84_11985</name>
</gene>
<keyword evidence="7" id="KW-0812">Transmembrane</keyword>
<evidence type="ECO:0000256" key="2">
    <source>
        <dbReference type="ARBA" id="ARBA00022485"/>
    </source>
</evidence>
<dbReference type="InterPro" id="IPR017896">
    <property type="entry name" value="4Fe4S_Fe-S-bd"/>
</dbReference>
<evidence type="ECO:0000313" key="9">
    <source>
        <dbReference type="EMBL" id="HIS93725.1"/>
    </source>
</evidence>
<dbReference type="Pfam" id="PF12801">
    <property type="entry name" value="Fer4_5"/>
    <property type="match status" value="3"/>
</dbReference>
<evidence type="ECO:0000256" key="5">
    <source>
        <dbReference type="ARBA" id="ARBA00023004"/>
    </source>
</evidence>
<feature type="transmembrane region" description="Helical" evidence="7">
    <location>
        <begin position="156"/>
        <end position="175"/>
    </location>
</feature>
<feature type="domain" description="4Fe-4S ferredoxin-type" evidence="8">
    <location>
        <begin position="228"/>
        <end position="258"/>
    </location>
</feature>
<keyword evidence="4" id="KW-0249">Electron transport</keyword>
<evidence type="ECO:0000256" key="6">
    <source>
        <dbReference type="ARBA" id="ARBA00023014"/>
    </source>
</evidence>
<dbReference type="PANTHER" id="PTHR30176">
    <property type="entry name" value="FERREDOXIN-TYPE PROTEIN NAPH"/>
    <property type="match status" value="1"/>
</dbReference>
<keyword evidence="1" id="KW-0813">Transport</keyword>
<dbReference type="InterPro" id="IPR051684">
    <property type="entry name" value="Electron_Trans/Redox"/>
</dbReference>
<sequence>MVKWIKNRARLLAQVGFAAITNGYFPGFARGTIYKGNAKAICVPGLNCYSCPGALGSCPIGALQATLGDRNYHFAFYVVGFLLVVGAVLGRFVCGWLCPFGLVQDLLAKIPFPKKKLRRLPGDALLRFVKYGILLVFVFILPMFAVNIVGQGSPWFCQYICPSGTLMAGLPLVALNESLRGAAGFLYTWKVGILCVLIALSLIVYRPFCRYICPLGAIYGLFNPIAFYRIRIDEEKCTHCGACSRACPMNVPVEHSPNSPECIRCGACREACKPGALSMGFACAKREKARAEQGARAK</sequence>
<evidence type="ECO:0000313" key="10">
    <source>
        <dbReference type="Proteomes" id="UP000824140"/>
    </source>
</evidence>
<organism evidence="9 10">
    <name type="scientific">Candidatus Alectryocaccomicrobium excrementavium</name>
    <dbReference type="NCBI Taxonomy" id="2840668"/>
    <lineage>
        <taxon>Bacteria</taxon>
        <taxon>Bacillati</taxon>
        <taxon>Bacillota</taxon>
        <taxon>Clostridia</taxon>
        <taxon>Candidatus Alectryocaccomicrobium</taxon>
    </lineage>
</organism>
<keyword evidence="2" id="KW-0004">4Fe-4S</keyword>
<dbReference type="EMBL" id="DVJN01000224">
    <property type="protein sequence ID" value="HIS93725.1"/>
    <property type="molecule type" value="Genomic_DNA"/>
</dbReference>
<feature type="domain" description="4Fe-4S ferredoxin-type" evidence="8">
    <location>
        <begin position="261"/>
        <end position="282"/>
    </location>
</feature>
<protein>
    <submittedName>
        <fullName evidence="9">4Fe-4S binding protein</fullName>
    </submittedName>
</protein>
<evidence type="ECO:0000256" key="3">
    <source>
        <dbReference type="ARBA" id="ARBA00022723"/>
    </source>
</evidence>
<keyword evidence="7" id="KW-0472">Membrane</keyword>
<evidence type="ECO:0000256" key="4">
    <source>
        <dbReference type="ARBA" id="ARBA00022982"/>
    </source>
</evidence>
<feature type="transmembrane region" description="Helical" evidence="7">
    <location>
        <begin position="128"/>
        <end position="150"/>
    </location>
</feature>
<keyword evidence="3" id="KW-0479">Metal-binding</keyword>
<dbReference type="SUPFAM" id="SSF54862">
    <property type="entry name" value="4Fe-4S ferredoxins"/>
    <property type="match status" value="1"/>
</dbReference>
<name>A0A9D1G3D4_9FIRM</name>
<keyword evidence="6" id="KW-0411">Iron-sulfur</keyword>
<dbReference type="Pfam" id="PF13237">
    <property type="entry name" value="Fer4_10"/>
    <property type="match status" value="1"/>
</dbReference>
<dbReference type="PANTHER" id="PTHR30176:SF3">
    <property type="entry name" value="FERREDOXIN-TYPE PROTEIN NAPH"/>
    <property type="match status" value="1"/>
</dbReference>
<feature type="transmembrane region" description="Helical" evidence="7">
    <location>
        <begin position="74"/>
        <end position="107"/>
    </location>
</feature>
<dbReference type="Gene3D" id="3.30.70.20">
    <property type="match status" value="1"/>
</dbReference>
<proteinExistence type="predicted"/>
<dbReference type="PROSITE" id="PS51379">
    <property type="entry name" value="4FE4S_FER_2"/>
    <property type="match status" value="2"/>
</dbReference>
<dbReference type="GO" id="GO:0005886">
    <property type="term" value="C:plasma membrane"/>
    <property type="evidence" value="ECO:0007669"/>
    <property type="project" value="TreeGrafter"/>
</dbReference>
<evidence type="ECO:0000256" key="1">
    <source>
        <dbReference type="ARBA" id="ARBA00022448"/>
    </source>
</evidence>
<evidence type="ECO:0000256" key="7">
    <source>
        <dbReference type="SAM" id="Phobius"/>
    </source>
</evidence>
<feature type="transmembrane region" description="Helical" evidence="7">
    <location>
        <begin position="187"/>
        <end position="205"/>
    </location>
</feature>
<dbReference type="GO" id="GO:0051539">
    <property type="term" value="F:4 iron, 4 sulfur cluster binding"/>
    <property type="evidence" value="ECO:0007669"/>
    <property type="project" value="UniProtKB-KW"/>
</dbReference>
<evidence type="ECO:0000259" key="8">
    <source>
        <dbReference type="PROSITE" id="PS51379"/>
    </source>
</evidence>
<dbReference type="AlphaFoldDB" id="A0A9D1G3D4"/>
<accession>A0A9D1G3D4</accession>
<dbReference type="PROSITE" id="PS00198">
    <property type="entry name" value="4FE4S_FER_1"/>
    <property type="match status" value="1"/>
</dbReference>
<dbReference type="Proteomes" id="UP000824140">
    <property type="component" value="Unassembled WGS sequence"/>
</dbReference>
<keyword evidence="7" id="KW-1133">Transmembrane helix</keyword>
<comment type="caution">
    <text evidence="9">The sequence shown here is derived from an EMBL/GenBank/DDBJ whole genome shotgun (WGS) entry which is preliminary data.</text>
</comment>